<reference evidence="3 4" key="1">
    <citation type="submission" date="2018-03" db="EMBL/GenBank/DDBJ databases">
        <title>Genomic Encyclopedia of Archaeal and Bacterial Type Strains, Phase II (KMG-II): from individual species to whole genera.</title>
        <authorList>
            <person name="Goeker M."/>
        </authorList>
    </citation>
    <scope>NUCLEOTIDE SEQUENCE [LARGE SCALE GENOMIC DNA]</scope>
    <source>
        <strain evidence="3 4">DSM 27267</strain>
    </source>
</reference>
<keyword evidence="1" id="KW-0812">Transmembrane</keyword>
<keyword evidence="1" id="KW-1133">Transmembrane helix</keyword>
<evidence type="ECO:0000313" key="2">
    <source>
        <dbReference type="EMBL" id="GET22011.1"/>
    </source>
</evidence>
<dbReference type="OrthoDB" id="676730at2"/>
<gene>
    <name evidence="3" type="ORF">CLV93_10436</name>
    <name evidence="2" type="ORF">JCM18694_22570</name>
</gene>
<dbReference type="RefSeq" id="WP_106541911.1">
    <property type="nucleotide sequence ID" value="NZ_BLAU01000001.1"/>
</dbReference>
<comment type="caution">
    <text evidence="3">The sequence shown here is derived from an EMBL/GenBank/DDBJ whole genome shotgun (WGS) entry which is preliminary data.</text>
</comment>
<proteinExistence type="predicted"/>
<protein>
    <submittedName>
        <fullName evidence="3">Uncharacterized protein</fullName>
    </submittedName>
</protein>
<evidence type="ECO:0000256" key="1">
    <source>
        <dbReference type="SAM" id="Phobius"/>
    </source>
</evidence>
<organism evidence="3 4">
    <name type="scientific">Prolixibacter denitrificans</name>
    <dbReference type="NCBI Taxonomy" id="1541063"/>
    <lineage>
        <taxon>Bacteria</taxon>
        <taxon>Pseudomonadati</taxon>
        <taxon>Bacteroidota</taxon>
        <taxon>Bacteroidia</taxon>
        <taxon>Marinilabiliales</taxon>
        <taxon>Prolixibacteraceae</taxon>
        <taxon>Prolixibacter</taxon>
    </lineage>
</organism>
<evidence type="ECO:0000313" key="5">
    <source>
        <dbReference type="Proteomes" id="UP000396862"/>
    </source>
</evidence>
<dbReference type="Proteomes" id="UP000396862">
    <property type="component" value="Unassembled WGS sequence"/>
</dbReference>
<keyword evidence="1" id="KW-0472">Membrane</keyword>
<dbReference type="AlphaFoldDB" id="A0A2P8CDT4"/>
<dbReference type="EMBL" id="PYGC01000004">
    <property type="protein sequence ID" value="PSK83106.1"/>
    <property type="molecule type" value="Genomic_DNA"/>
</dbReference>
<dbReference type="Proteomes" id="UP000240621">
    <property type="component" value="Unassembled WGS sequence"/>
</dbReference>
<dbReference type="EMBL" id="BLAU01000001">
    <property type="protein sequence ID" value="GET22011.1"/>
    <property type="molecule type" value="Genomic_DNA"/>
</dbReference>
<keyword evidence="5" id="KW-1185">Reference proteome</keyword>
<evidence type="ECO:0000313" key="4">
    <source>
        <dbReference type="Proteomes" id="UP000240621"/>
    </source>
</evidence>
<reference evidence="2 5" key="2">
    <citation type="submission" date="2019-10" db="EMBL/GenBank/DDBJ databases">
        <title>Prolixibacter strains distinguished by the presence of nitrate reductase genes were adept at nitrate-dependent anaerobic corrosion of metallic iron and carbon steel.</title>
        <authorList>
            <person name="Iino T."/>
            <person name="Shono N."/>
            <person name="Ito K."/>
            <person name="Nakamura R."/>
            <person name="Sueoka K."/>
            <person name="Harayama S."/>
            <person name="Ohkuma M."/>
        </authorList>
    </citation>
    <scope>NUCLEOTIDE SEQUENCE [LARGE SCALE GENOMIC DNA]</scope>
    <source>
        <strain evidence="2 5">MIC1-1</strain>
    </source>
</reference>
<evidence type="ECO:0000313" key="3">
    <source>
        <dbReference type="EMBL" id="PSK83106.1"/>
    </source>
</evidence>
<accession>A0A2P8CDT4</accession>
<feature type="transmembrane region" description="Helical" evidence="1">
    <location>
        <begin position="7"/>
        <end position="27"/>
    </location>
</feature>
<sequence length="159" mass="18337">MLKNKKLIYLLLPLVLLIWGLIFYRIYTNLHGKQVNSSFRKQVTKEIDVSNNEEKPELSLNYPDPFLKSVSGKTVEKQAGNQRSNSQSQAVNWPMITYRGMVRGEKSKAKVMGFLCVGTKDLLVHKGDVANELTVLRIAKDSIQLENRGEKRWFRVREK</sequence>
<name>A0A2P8CDT4_9BACT</name>